<evidence type="ECO:0000313" key="1">
    <source>
        <dbReference type="EMBL" id="JAP18065.1"/>
    </source>
</evidence>
<dbReference type="EMBL" id="GEDG01021737">
    <property type="protein sequence ID" value="JAP18065.1"/>
    <property type="molecule type" value="Transcribed_RNA"/>
</dbReference>
<reference evidence="1" key="1">
    <citation type="submission" date="2015-12" db="EMBL/GenBank/DDBJ databases">
        <title>Gene expression during late stages of embryo sac development: a critical building block for successful pollen-pistil interactions.</title>
        <authorList>
            <person name="Liu Y."/>
            <person name="Joly V."/>
            <person name="Sabar M."/>
            <person name="Matton D.P."/>
        </authorList>
    </citation>
    <scope>NUCLEOTIDE SEQUENCE</scope>
</reference>
<organism evidence="1">
    <name type="scientific">Solanum chacoense</name>
    <name type="common">Chaco potato</name>
    <dbReference type="NCBI Taxonomy" id="4108"/>
    <lineage>
        <taxon>Eukaryota</taxon>
        <taxon>Viridiplantae</taxon>
        <taxon>Streptophyta</taxon>
        <taxon>Embryophyta</taxon>
        <taxon>Tracheophyta</taxon>
        <taxon>Spermatophyta</taxon>
        <taxon>Magnoliopsida</taxon>
        <taxon>eudicotyledons</taxon>
        <taxon>Gunneridae</taxon>
        <taxon>Pentapetalae</taxon>
        <taxon>asterids</taxon>
        <taxon>lamiids</taxon>
        <taxon>Solanales</taxon>
        <taxon>Solanaceae</taxon>
        <taxon>Solanoideae</taxon>
        <taxon>Solaneae</taxon>
        <taxon>Solanum</taxon>
    </lineage>
</organism>
<protein>
    <submittedName>
        <fullName evidence="1">Putative ovule protein</fullName>
    </submittedName>
</protein>
<accession>A0A0V0HCA6</accession>
<proteinExistence type="predicted"/>
<name>A0A0V0HCA6_SOLCH</name>
<dbReference type="AlphaFoldDB" id="A0A0V0HCA6"/>
<sequence>MPEHTSDLLSCWIRREGSKTQKQWWRVIPSCIWRTVWKERNGRCFEDRFNSMQKIKENCITNFHFGVKKEI</sequence>